<organism evidence="1 2">
    <name type="scientific">Streptomyces albireticuli</name>
    <dbReference type="NCBI Taxonomy" id="1940"/>
    <lineage>
        <taxon>Bacteria</taxon>
        <taxon>Bacillati</taxon>
        <taxon>Actinomycetota</taxon>
        <taxon>Actinomycetes</taxon>
        <taxon>Kitasatosporales</taxon>
        <taxon>Streptomycetaceae</taxon>
        <taxon>Streptomyces</taxon>
    </lineage>
</organism>
<dbReference type="EMBL" id="CP021744">
    <property type="protein sequence ID" value="ARZ72609.1"/>
    <property type="molecule type" value="Genomic_DNA"/>
</dbReference>
<evidence type="ECO:0000313" key="1">
    <source>
        <dbReference type="EMBL" id="ARZ72609.1"/>
    </source>
</evidence>
<evidence type="ECO:0000313" key="2">
    <source>
        <dbReference type="Proteomes" id="UP000195755"/>
    </source>
</evidence>
<reference evidence="1 2" key="1">
    <citation type="submission" date="2017-06" db="EMBL/GenBank/DDBJ databases">
        <title>Streptomyces albireticuli Genome sequencing and assembly.</title>
        <authorList>
            <person name="Wang Y."/>
            <person name="Du B."/>
            <person name="Ding Y."/>
            <person name="Liu H."/>
            <person name="Hou Q."/>
            <person name="Liu K."/>
            <person name="Yao L."/>
            <person name="Wang C."/>
        </authorList>
    </citation>
    <scope>NUCLEOTIDE SEQUENCE [LARGE SCALE GENOMIC DNA]</scope>
    <source>
        <strain evidence="1 2">MDJK11</strain>
    </source>
</reference>
<dbReference type="Proteomes" id="UP000195755">
    <property type="component" value="Chromosome"/>
</dbReference>
<dbReference type="KEGG" id="salj:SMD11_7033"/>
<dbReference type="AlphaFoldDB" id="A0A1Z2LE91"/>
<proteinExistence type="predicted"/>
<gene>
    <name evidence="1" type="ORF">SMD11_7033</name>
</gene>
<protein>
    <submittedName>
        <fullName evidence="1">Uncharacterized protein</fullName>
    </submittedName>
</protein>
<sequence>MRETTAGFCAATGNDFPPVAGAGSEDRAAAVLQAVEALRRIREVVNPAAGRSVSVPAQWERLQPVRAIALALEAAQVPASAVDAGGHRVATGYSVRDHDGVVRVEWVGPAGSHARYEQHECLQRCAQALEELGWQTLEYRGARGQRWLEAEALA</sequence>
<dbReference type="RefSeq" id="WP_087930175.1">
    <property type="nucleotide sequence ID" value="NZ_CP021744.1"/>
</dbReference>
<dbReference type="OrthoDB" id="3854431at2"/>
<name>A0A1Z2LE91_9ACTN</name>
<accession>A0A1Z2LE91</accession>